<evidence type="ECO:0000256" key="5">
    <source>
        <dbReference type="SAM" id="MobiDB-lite"/>
    </source>
</evidence>
<dbReference type="InterPro" id="IPR017850">
    <property type="entry name" value="Alkaline_phosphatase_core_sf"/>
</dbReference>
<dbReference type="InterPro" id="IPR024607">
    <property type="entry name" value="Sulfatase_CS"/>
</dbReference>
<proteinExistence type="inferred from homology"/>
<evidence type="ECO:0000256" key="4">
    <source>
        <dbReference type="ARBA" id="ARBA00023180"/>
    </source>
</evidence>
<dbReference type="CDD" id="cd16031">
    <property type="entry name" value="G6S_like"/>
    <property type="match status" value="1"/>
</dbReference>
<dbReference type="PROSITE" id="PS00523">
    <property type="entry name" value="SULFATASE_1"/>
    <property type="match status" value="1"/>
</dbReference>
<keyword evidence="9" id="KW-1185">Reference proteome</keyword>
<dbReference type="eggNOG" id="COG3119">
    <property type="taxonomic scope" value="Bacteria"/>
</dbReference>
<keyword evidence="3" id="KW-0378">Hydrolase</keyword>
<feature type="signal peptide" evidence="6">
    <location>
        <begin position="1"/>
        <end position="20"/>
    </location>
</feature>
<dbReference type="Pfam" id="PF00884">
    <property type="entry name" value="Sulfatase"/>
    <property type="match status" value="1"/>
</dbReference>
<feature type="domain" description="Sulfatase N-terminal" evidence="7">
    <location>
        <begin position="33"/>
        <end position="375"/>
    </location>
</feature>
<comment type="similarity">
    <text evidence="1">Belongs to the sulfatase family.</text>
</comment>
<dbReference type="STRING" id="313628.LNTAR_07059"/>
<comment type="caution">
    <text evidence="8">The sequence shown here is derived from an EMBL/GenBank/DDBJ whole genome shotgun (WGS) entry which is preliminary data.</text>
</comment>
<dbReference type="AlphaFoldDB" id="A6DMU7"/>
<gene>
    <name evidence="8" type="ORF">LNTAR_07059</name>
</gene>
<evidence type="ECO:0000256" key="6">
    <source>
        <dbReference type="SAM" id="SignalP"/>
    </source>
</evidence>
<dbReference type="OrthoDB" id="237120at2"/>
<evidence type="ECO:0000259" key="7">
    <source>
        <dbReference type="Pfam" id="PF00884"/>
    </source>
</evidence>
<feature type="region of interest" description="Disordered" evidence="5">
    <location>
        <begin position="233"/>
        <end position="253"/>
    </location>
</feature>
<dbReference type="SUPFAM" id="SSF53649">
    <property type="entry name" value="Alkaline phosphatase-like"/>
    <property type="match status" value="1"/>
</dbReference>
<dbReference type="EMBL" id="ABCK01000012">
    <property type="protein sequence ID" value="EDM26983.1"/>
    <property type="molecule type" value="Genomic_DNA"/>
</dbReference>
<reference evidence="8 9" key="1">
    <citation type="journal article" date="2010" name="J. Bacteriol.">
        <title>Genome sequence of Lentisphaera araneosa HTCC2155T, the type species of the order Lentisphaerales in the phylum Lentisphaerae.</title>
        <authorList>
            <person name="Thrash J.C."/>
            <person name="Cho J.C."/>
            <person name="Vergin K.L."/>
            <person name="Morris R.M."/>
            <person name="Giovannoni S.J."/>
        </authorList>
    </citation>
    <scope>NUCLEOTIDE SEQUENCE [LARGE SCALE GENOMIC DNA]</scope>
    <source>
        <strain evidence="8 9">HTCC2155</strain>
    </source>
</reference>
<evidence type="ECO:0000256" key="3">
    <source>
        <dbReference type="ARBA" id="ARBA00022801"/>
    </source>
</evidence>
<sequence length="518" mass="59885">MKKVLSVCLAVMFSAKLVSAEIKMPKKLKSKKPNIVFFLTDDHRFDALGFMGHPFLKTPHLDKLAAQGAHMKNAFVTTSLCSPSRASILTGKYAHSHGVIDNYNDVDPTLLFFPQYLQKVGYETGFIGKWHMGDSNEPQRGFDHWAAFRGQGTYYADGHGASRVVPQNNYDGYNVNGKKVPQLGYITDELTDMSIDWLNNRKQKEKPFFMYVSHKGVHSDFVARDEDRGIYKDKPWTPPSTYANTPENRKNKPMWLINQRNSRHGSDYGYNLENFDVTFYFKRYSEALIPIDDAVGRTIEHLRKMGELDNTLFVYMGDNGFQFGEQGLIDKRTAYEASMRVPMIMRYPKAFKGGTVVDEIVANIDIAPTILEAAGLATPEQMHGESFWKILQGKEIPWRDYLLYEYLWEWNYPQTPTIHAVRGDQYKYIRYHGVWDTDELYDLVNDPDEKNNLIKVPEHQERIAEMKNRMFAILTSTDGKSIPLKKDKGRQFFNRLKGKAEQGEFPKWYYDKMIPVTK</sequence>
<dbReference type="InterPro" id="IPR000917">
    <property type="entry name" value="Sulfatase_N"/>
</dbReference>
<keyword evidence="2 6" id="KW-0732">Signal</keyword>
<keyword evidence="4" id="KW-0325">Glycoprotein</keyword>
<name>A6DMU7_9BACT</name>
<feature type="chain" id="PRO_5002692377" evidence="6">
    <location>
        <begin position="21"/>
        <end position="518"/>
    </location>
</feature>
<evidence type="ECO:0000256" key="1">
    <source>
        <dbReference type="ARBA" id="ARBA00008779"/>
    </source>
</evidence>
<evidence type="ECO:0000313" key="8">
    <source>
        <dbReference type="EMBL" id="EDM26983.1"/>
    </source>
</evidence>
<dbReference type="PANTHER" id="PTHR43108">
    <property type="entry name" value="N-ACETYLGLUCOSAMINE-6-SULFATASE FAMILY MEMBER"/>
    <property type="match status" value="1"/>
</dbReference>
<dbReference type="Proteomes" id="UP000004947">
    <property type="component" value="Unassembled WGS sequence"/>
</dbReference>
<evidence type="ECO:0000313" key="9">
    <source>
        <dbReference type="Proteomes" id="UP000004947"/>
    </source>
</evidence>
<dbReference type="PANTHER" id="PTHR43108:SF8">
    <property type="entry name" value="SD21168P"/>
    <property type="match status" value="1"/>
</dbReference>
<dbReference type="PROSITE" id="PS00149">
    <property type="entry name" value="SULFATASE_2"/>
    <property type="match status" value="1"/>
</dbReference>
<dbReference type="RefSeq" id="WP_007279190.1">
    <property type="nucleotide sequence ID" value="NZ_ABCK01000012.1"/>
</dbReference>
<organism evidence="8 9">
    <name type="scientific">Lentisphaera araneosa HTCC2155</name>
    <dbReference type="NCBI Taxonomy" id="313628"/>
    <lineage>
        <taxon>Bacteria</taxon>
        <taxon>Pseudomonadati</taxon>
        <taxon>Lentisphaerota</taxon>
        <taxon>Lentisphaeria</taxon>
        <taxon>Lentisphaerales</taxon>
        <taxon>Lentisphaeraceae</taxon>
        <taxon>Lentisphaera</taxon>
    </lineage>
</organism>
<accession>A6DMU7</accession>
<dbReference type="Gene3D" id="3.40.720.10">
    <property type="entry name" value="Alkaline Phosphatase, subunit A"/>
    <property type="match status" value="1"/>
</dbReference>
<protein>
    <submittedName>
        <fullName evidence="8">Mucin-desulfating sulfatase (N-acetylglucosamine-6-sulfatase)</fullName>
    </submittedName>
</protein>
<dbReference type="GO" id="GO:0016787">
    <property type="term" value="F:hydrolase activity"/>
    <property type="evidence" value="ECO:0007669"/>
    <property type="project" value="UniProtKB-KW"/>
</dbReference>
<evidence type="ECO:0000256" key="2">
    <source>
        <dbReference type="ARBA" id="ARBA00022729"/>
    </source>
</evidence>